<feature type="binding site" evidence="11">
    <location>
        <position position="93"/>
    </location>
    <ligand>
        <name>ATP</name>
        <dbReference type="ChEBI" id="CHEBI:30616"/>
    </ligand>
</feature>
<organism evidence="14 15">
    <name type="scientific">Deinococcus aquiradiocola</name>
    <dbReference type="NCBI Taxonomy" id="393059"/>
    <lineage>
        <taxon>Bacteria</taxon>
        <taxon>Thermotogati</taxon>
        <taxon>Deinococcota</taxon>
        <taxon>Deinococci</taxon>
        <taxon>Deinococcales</taxon>
        <taxon>Deinococcaceae</taxon>
        <taxon>Deinococcus</taxon>
    </lineage>
</organism>
<dbReference type="Gene3D" id="3.40.1160.10">
    <property type="entry name" value="Acetylglutamate kinase-like"/>
    <property type="match status" value="1"/>
</dbReference>
<feature type="region of interest" description="Disordered" evidence="12">
    <location>
        <begin position="1"/>
        <end position="32"/>
    </location>
</feature>
<dbReference type="CDD" id="cd04254">
    <property type="entry name" value="AAK_UMPK-PyrH-Ec"/>
    <property type="match status" value="1"/>
</dbReference>
<dbReference type="PANTHER" id="PTHR42833:SF4">
    <property type="entry name" value="URIDYLATE KINASE PUMPKIN, CHLOROPLASTIC"/>
    <property type="match status" value="1"/>
</dbReference>
<feature type="binding site" evidence="11">
    <location>
        <position position="107"/>
    </location>
    <ligand>
        <name>UMP</name>
        <dbReference type="ChEBI" id="CHEBI:57865"/>
    </ligand>
</feature>
<feature type="binding site" evidence="11">
    <location>
        <position position="202"/>
    </location>
    <ligand>
        <name>ATP</name>
        <dbReference type="ChEBI" id="CHEBI:30616"/>
    </ligand>
</feature>
<reference evidence="14" key="1">
    <citation type="journal article" date="2014" name="Int. J. Syst. Evol. Microbiol.">
        <title>Complete genome sequence of Corynebacterium casei LMG S-19264T (=DSM 44701T), isolated from a smear-ripened cheese.</title>
        <authorList>
            <consortium name="US DOE Joint Genome Institute (JGI-PGF)"/>
            <person name="Walter F."/>
            <person name="Albersmeier A."/>
            <person name="Kalinowski J."/>
            <person name="Ruckert C."/>
        </authorList>
    </citation>
    <scope>NUCLEOTIDE SEQUENCE</scope>
    <source>
        <strain evidence="14">JCM 14371</strain>
    </source>
</reference>
<comment type="activity regulation">
    <text evidence="11">Allosterically activated by GTP. Inhibited by UTP.</text>
</comment>
<sequence>MLRATRHGPPRRPKVGERDQRPGFTEASHPAQAEEDHMYKRVILKVSGEFLAGEKGFGIDPERALSLAHSITEALSGTEVELAVVIGGGNLWRGARNGSGMDAATADYIGMLGTVMNAMALQDAMEQAGRPTRVMSAIQMAAVAEPYIRRRAMRHLEKGRVVIFGGGNGAPFFTTDTTATLRALEIGAEVVLMAKNSVDGVYDSDPRKNADAVRYDSLTHMDVVEQRLEVMDATAITLCMDKGLDIVVFDIFEPGNLRRLFHGERVGTLIHTPKA</sequence>
<comment type="subunit">
    <text evidence="11">Homohexamer.</text>
</comment>
<gene>
    <name evidence="11 14" type="primary">pyrH</name>
    <name evidence="14" type="ORF">GCM10008939_27580</name>
</gene>
<dbReference type="GO" id="GO:0006225">
    <property type="term" value="P:UDP biosynthetic process"/>
    <property type="evidence" value="ECO:0007669"/>
    <property type="project" value="TreeGrafter"/>
</dbReference>
<keyword evidence="7 11" id="KW-0418">Kinase</keyword>
<comment type="subcellular location">
    <subcellularLocation>
        <location evidence="1 11">Cytoplasm</location>
    </subcellularLocation>
</comment>
<comment type="function">
    <text evidence="11">Catalyzes the reversible phosphorylation of UMP to UDP.</text>
</comment>
<keyword evidence="8 11" id="KW-0067">ATP-binding</keyword>
<evidence type="ECO:0000256" key="1">
    <source>
        <dbReference type="ARBA" id="ARBA00004496"/>
    </source>
</evidence>
<keyword evidence="15" id="KW-1185">Reference proteome</keyword>
<feature type="binding site" evidence="11">
    <location>
        <position position="205"/>
    </location>
    <ligand>
        <name>ATP</name>
        <dbReference type="ChEBI" id="CHEBI:30616"/>
    </ligand>
</feature>
<dbReference type="AlphaFoldDB" id="A0A917PKQ7"/>
<dbReference type="GO" id="GO:0005524">
    <property type="term" value="F:ATP binding"/>
    <property type="evidence" value="ECO:0007669"/>
    <property type="project" value="UniProtKB-KW"/>
</dbReference>
<proteinExistence type="inferred from homology"/>
<evidence type="ECO:0000256" key="6">
    <source>
        <dbReference type="ARBA" id="ARBA00022741"/>
    </source>
</evidence>
<feature type="binding site" evidence="11">
    <location>
        <begin position="168"/>
        <end position="175"/>
    </location>
    <ligand>
        <name>UMP</name>
        <dbReference type="ChEBI" id="CHEBI:57865"/>
    </ligand>
</feature>
<evidence type="ECO:0000256" key="12">
    <source>
        <dbReference type="SAM" id="MobiDB-lite"/>
    </source>
</evidence>
<dbReference type="GO" id="GO:0005737">
    <property type="term" value="C:cytoplasm"/>
    <property type="evidence" value="ECO:0007669"/>
    <property type="project" value="UniProtKB-SubCell"/>
</dbReference>
<keyword evidence="11" id="KW-0021">Allosteric enzyme</keyword>
<dbReference type="InterPro" id="IPR011817">
    <property type="entry name" value="Uridylate_kinase"/>
</dbReference>
<dbReference type="HAMAP" id="MF_01220_B">
    <property type="entry name" value="PyrH_B"/>
    <property type="match status" value="1"/>
</dbReference>
<feature type="binding site" evidence="11">
    <location>
        <position position="89"/>
    </location>
    <ligand>
        <name>ATP</name>
        <dbReference type="ChEBI" id="CHEBI:30616"/>
    </ligand>
</feature>
<evidence type="ECO:0000256" key="5">
    <source>
        <dbReference type="ARBA" id="ARBA00022679"/>
    </source>
</evidence>
<protein>
    <recommendedName>
        <fullName evidence="11">Uridylate kinase</fullName>
        <shortName evidence="11">UK</shortName>
        <ecNumber evidence="11">2.7.4.22</ecNumber>
    </recommendedName>
    <alternativeName>
        <fullName evidence="11">Uridine monophosphate kinase</fullName>
        <shortName evidence="11">UMP kinase</shortName>
        <shortName evidence="11">UMPK</shortName>
    </alternativeName>
</protein>
<accession>A0A917PKQ7</accession>
<dbReference type="InterPro" id="IPR015963">
    <property type="entry name" value="Uridylate_kinase_bac"/>
</dbReference>
<dbReference type="GO" id="GO:0033862">
    <property type="term" value="F:UMP kinase activity"/>
    <property type="evidence" value="ECO:0007669"/>
    <property type="project" value="UniProtKB-EC"/>
</dbReference>
<evidence type="ECO:0000256" key="2">
    <source>
        <dbReference type="ARBA" id="ARBA00004791"/>
    </source>
</evidence>
<comment type="caution">
    <text evidence="14">The sequence shown here is derived from an EMBL/GenBank/DDBJ whole genome shotgun (WGS) entry which is preliminary data.</text>
</comment>
<feature type="compositionally biased region" description="Basic residues" evidence="12">
    <location>
        <begin position="1"/>
        <end position="13"/>
    </location>
</feature>
<comment type="pathway">
    <text evidence="2 11">Pyrimidine metabolism; CTP biosynthesis via de novo pathway; UDP from UMP (UMPK route): step 1/1.</text>
</comment>
<evidence type="ECO:0000256" key="3">
    <source>
        <dbReference type="ARBA" id="ARBA00007614"/>
    </source>
</evidence>
<dbReference type="EMBL" id="BMOE01000010">
    <property type="protein sequence ID" value="GGJ82165.1"/>
    <property type="molecule type" value="Genomic_DNA"/>
</dbReference>
<dbReference type="NCBIfam" id="TIGR02075">
    <property type="entry name" value="pyrH_bact"/>
    <property type="match status" value="1"/>
</dbReference>
<evidence type="ECO:0000256" key="9">
    <source>
        <dbReference type="ARBA" id="ARBA00022975"/>
    </source>
</evidence>
<comment type="similarity">
    <text evidence="3 11">Belongs to the UMP kinase family.</text>
</comment>
<comment type="caution">
    <text evidence="11">Lacks conserved residue(s) required for the propagation of feature annotation.</text>
</comment>
<evidence type="ECO:0000256" key="4">
    <source>
        <dbReference type="ARBA" id="ARBA00022490"/>
    </source>
</evidence>
<name>A0A917PKQ7_9DEIO</name>
<dbReference type="PANTHER" id="PTHR42833">
    <property type="entry name" value="URIDYLATE KINASE"/>
    <property type="match status" value="1"/>
</dbReference>
<evidence type="ECO:0000256" key="11">
    <source>
        <dbReference type="HAMAP-Rule" id="MF_01220"/>
    </source>
</evidence>
<feature type="binding site" evidence="11">
    <location>
        <position position="196"/>
    </location>
    <ligand>
        <name>ATP</name>
        <dbReference type="ChEBI" id="CHEBI:30616"/>
    </ligand>
</feature>
<feature type="binding site" evidence="11">
    <location>
        <position position="88"/>
    </location>
    <ligand>
        <name>UMP</name>
        <dbReference type="ChEBI" id="CHEBI:57865"/>
    </ligand>
</feature>
<evidence type="ECO:0000256" key="7">
    <source>
        <dbReference type="ARBA" id="ARBA00022777"/>
    </source>
</evidence>
<dbReference type="EC" id="2.7.4.22" evidence="11"/>
<feature type="binding site" evidence="11">
    <location>
        <begin position="45"/>
        <end position="48"/>
    </location>
    <ligand>
        <name>ATP</name>
        <dbReference type="ChEBI" id="CHEBI:30616"/>
    </ligand>
</feature>
<dbReference type="GO" id="GO:0044210">
    <property type="term" value="P:'de novo' CTP biosynthetic process"/>
    <property type="evidence" value="ECO:0007669"/>
    <property type="project" value="UniProtKB-UniRule"/>
</dbReference>
<dbReference type="PIRSF" id="PIRSF005650">
    <property type="entry name" value="Uridylate_kin"/>
    <property type="match status" value="1"/>
</dbReference>
<evidence type="ECO:0000313" key="14">
    <source>
        <dbReference type="EMBL" id="GGJ82165.1"/>
    </source>
</evidence>
<dbReference type="Proteomes" id="UP000635726">
    <property type="component" value="Unassembled WGS sequence"/>
</dbReference>
<evidence type="ECO:0000313" key="15">
    <source>
        <dbReference type="Proteomes" id="UP000635726"/>
    </source>
</evidence>
<evidence type="ECO:0000259" key="13">
    <source>
        <dbReference type="Pfam" id="PF00696"/>
    </source>
</evidence>
<keyword evidence="5 11" id="KW-0808">Transferase</keyword>
<feature type="domain" description="Aspartate/glutamate/uridylate kinase" evidence="13">
    <location>
        <begin position="40"/>
        <end position="250"/>
    </location>
</feature>
<dbReference type="InterPro" id="IPR001048">
    <property type="entry name" value="Asp/Glu/Uridylate_kinase"/>
</dbReference>
<dbReference type="InterPro" id="IPR036393">
    <property type="entry name" value="AceGlu_kinase-like_sf"/>
</dbReference>
<dbReference type="SUPFAM" id="SSF53633">
    <property type="entry name" value="Carbamate kinase-like"/>
    <property type="match status" value="1"/>
</dbReference>
<keyword evidence="9 11" id="KW-0665">Pyrimidine biosynthesis</keyword>
<feature type="region of interest" description="Involved in allosteric activation by GTP" evidence="11">
    <location>
        <begin position="53"/>
        <end position="58"/>
    </location>
</feature>
<dbReference type="Pfam" id="PF00696">
    <property type="entry name" value="AA_kinase"/>
    <property type="match status" value="1"/>
</dbReference>
<evidence type="ECO:0000256" key="8">
    <source>
        <dbReference type="ARBA" id="ARBA00022840"/>
    </source>
</evidence>
<dbReference type="FunFam" id="3.40.1160.10:FF:000001">
    <property type="entry name" value="Uridylate kinase"/>
    <property type="match status" value="1"/>
</dbReference>
<keyword evidence="6 11" id="KW-0547">Nucleotide-binding</keyword>
<keyword evidence="4 11" id="KW-0963">Cytoplasm</keyword>
<reference evidence="14" key="2">
    <citation type="submission" date="2020-09" db="EMBL/GenBank/DDBJ databases">
        <authorList>
            <person name="Sun Q."/>
            <person name="Ohkuma M."/>
        </authorList>
    </citation>
    <scope>NUCLEOTIDE SEQUENCE</scope>
    <source>
        <strain evidence="14">JCM 14371</strain>
    </source>
</reference>
<evidence type="ECO:0000256" key="10">
    <source>
        <dbReference type="ARBA" id="ARBA00047767"/>
    </source>
</evidence>
<comment type="catalytic activity">
    <reaction evidence="10 11">
        <text>UMP + ATP = UDP + ADP</text>
        <dbReference type="Rhea" id="RHEA:24400"/>
        <dbReference type="ChEBI" id="CHEBI:30616"/>
        <dbReference type="ChEBI" id="CHEBI:57865"/>
        <dbReference type="ChEBI" id="CHEBI:58223"/>
        <dbReference type="ChEBI" id="CHEBI:456216"/>
        <dbReference type="EC" id="2.7.4.22"/>
    </reaction>
</comment>